<keyword evidence="2" id="KW-1185">Reference proteome</keyword>
<dbReference type="OrthoDB" id="9900436at2"/>
<name>A0A420WYR0_9GAMM</name>
<evidence type="ECO:0008006" key="3">
    <source>
        <dbReference type="Google" id="ProtNLM"/>
    </source>
</evidence>
<organism evidence="1 2">
    <name type="scientific">Kushneria sinocarnis</name>
    <dbReference type="NCBI Taxonomy" id="595502"/>
    <lineage>
        <taxon>Bacteria</taxon>
        <taxon>Pseudomonadati</taxon>
        <taxon>Pseudomonadota</taxon>
        <taxon>Gammaproteobacteria</taxon>
        <taxon>Oceanospirillales</taxon>
        <taxon>Halomonadaceae</taxon>
        <taxon>Kushneria</taxon>
    </lineage>
</organism>
<protein>
    <recommendedName>
        <fullName evidence="3">Ribbon-helix-helix CopG family protein</fullName>
    </recommendedName>
</protein>
<reference evidence="1 2" key="1">
    <citation type="submission" date="2018-10" db="EMBL/GenBank/DDBJ databases">
        <title>Genomic Encyclopedia of Type Strains, Phase IV (KMG-IV): sequencing the most valuable type-strain genomes for metagenomic binning, comparative biology and taxonomic classification.</title>
        <authorList>
            <person name="Goeker M."/>
        </authorList>
    </citation>
    <scope>NUCLEOTIDE SEQUENCE [LARGE SCALE GENOMIC DNA]</scope>
    <source>
        <strain evidence="1 2">DSM 23229</strain>
    </source>
</reference>
<accession>A0A420WYR0</accession>
<evidence type="ECO:0000313" key="1">
    <source>
        <dbReference type="EMBL" id="RKR06271.1"/>
    </source>
</evidence>
<evidence type="ECO:0000313" key="2">
    <source>
        <dbReference type="Proteomes" id="UP000281975"/>
    </source>
</evidence>
<gene>
    <name evidence="1" type="ORF">C7446_1210</name>
</gene>
<proteinExistence type="predicted"/>
<dbReference type="AlphaFoldDB" id="A0A420WYR0"/>
<dbReference type="RefSeq" id="WP_121172194.1">
    <property type="nucleotide sequence ID" value="NZ_RBIN01000003.1"/>
</dbReference>
<sequence length="66" mass="7437">MAMEQVKGLVDADYARALKAMAKRKGISEEELVGRAVTHMVHFELQLSSRVRRHAPDSDELGNRMV</sequence>
<dbReference type="Proteomes" id="UP000281975">
    <property type="component" value="Unassembled WGS sequence"/>
</dbReference>
<dbReference type="EMBL" id="RBIN01000003">
    <property type="protein sequence ID" value="RKR06271.1"/>
    <property type="molecule type" value="Genomic_DNA"/>
</dbReference>
<comment type="caution">
    <text evidence="1">The sequence shown here is derived from an EMBL/GenBank/DDBJ whole genome shotgun (WGS) entry which is preliminary data.</text>
</comment>